<dbReference type="GO" id="GO:0009245">
    <property type="term" value="P:lipid A biosynthetic process"/>
    <property type="evidence" value="ECO:0007669"/>
    <property type="project" value="TreeGrafter"/>
</dbReference>
<comment type="similarity">
    <text evidence="2">Belongs to the glycosyltransferase group 1 family. Glycosyltransferase 30 subfamily.</text>
</comment>
<evidence type="ECO:0000259" key="11">
    <source>
        <dbReference type="Pfam" id="PF04413"/>
    </source>
</evidence>
<evidence type="ECO:0000256" key="9">
    <source>
        <dbReference type="PIRSR" id="PIRSR639901-2"/>
    </source>
</evidence>
<dbReference type="OrthoDB" id="9789797at2"/>
<keyword evidence="5 10" id="KW-0808">Transferase</keyword>
<evidence type="ECO:0000256" key="2">
    <source>
        <dbReference type="ARBA" id="ARBA00006380"/>
    </source>
</evidence>
<dbReference type="GO" id="GO:0009244">
    <property type="term" value="P:lipopolysaccharide core region biosynthetic process"/>
    <property type="evidence" value="ECO:0007669"/>
    <property type="project" value="UniProtKB-UniRule"/>
</dbReference>
<sequence length="410" mass="46046">MWLYRVLLALASPFIARRIWRFHKRYANYRVQETLGHWGTVQADLWLHCASVGEVLAAKPLIARWLEVNPGKQLLITTVTPTGEEQVQKWFAGRVQHRYLPLDHKVCVQRALADLHCPKLAIIETELWPNLLQTAKAKGMIIQIINARLSERSAKRYEKFGCFSKPLMALPDRFLAHAEADAKRFQSLGAKDVSVVGNIKFDITAPDDTEAPIWREAFAPNDEFVWIAASTHEGEDAQLLEAHQALRKQVPQAKLILVPRHPERFDAVYELCQQQGFHTVRRSEDVLDTWSQAEVLLGDSMGEMMRYFAVSDVAFVAGSMIERGGHNPIEPAILSKPVIVGAHTFNFADITESLIHDQGATRVHSVSELVTELLRLQNKADRKTMGANALANAEANQGALERVLLSLSSV</sequence>
<comment type="pathway">
    <text evidence="1 10">Bacterial outer membrane biogenesis; LPS core biosynthesis.</text>
</comment>
<dbReference type="SUPFAM" id="SSF53756">
    <property type="entry name" value="UDP-Glycosyltransferase/glycogen phosphorylase"/>
    <property type="match status" value="1"/>
</dbReference>
<evidence type="ECO:0000256" key="6">
    <source>
        <dbReference type="ARBA" id="ARBA00031445"/>
    </source>
</evidence>
<dbReference type="PANTHER" id="PTHR42755:SF1">
    <property type="entry name" value="3-DEOXY-D-MANNO-OCTULOSONIC ACID TRANSFERASE, MITOCHONDRIAL-RELATED"/>
    <property type="match status" value="1"/>
</dbReference>
<dbReference type="Proteomes" id="UP000295729">
    <property type="component" value="Unassembled WGS sequence"/>
</dbReference>
<dbReference type="GO" id="GO:0043842">
    <property type="term" value="F:Kdo transferase activity"/>
    <property type="evidence" value="ECO:0007669"/>
    <property type="project" value="UniProtKB-EC"/>
</dbReference>
<dbReference type="Gene3D" id="3.40.50.2000">
    <property type="entry name" value="Glycogen Phosphorylase B"/>
    <property type="match status" value="1"/>
</dbReference>
<dbReference type="InterPro" id="IPR039901">
    <property type="entry name" value="Kdotransferase"/>
</dbReference>
<reference evidence="12 13" key="1">
    <citation type="submission" date="2019-03" db="EMBL/GenBank/DDBJ databases">
        <title>Genomic Encyclopedia of Type Strains, Phase IV (KMG-IV): sequencing the most valuable type-strain genomes for metagenomic binning, comparative biology and taxonomic classification.</title>
        <authorList>
            <person name="Goeker M."/>
        </authorList>
    </citation>
    <scope>NUCLEOTIDE SEQUENCE [LARGE SCALE GENOMIC DNA]</scope>
    <source>
        <strain evidence="12 13">DSM 5604</strain>
    </source>
</reference>
<feature type="active site" description="Proton acceptor" evidence="8">
    <location>
        <position position="54"/>
    </location>
</feature>
<gene>
    <name evidence="12" type="ORF">C8D85_2175</name>
</gene>
<dbReference type="Pfam" id="PF04413">
    <property type="entry name" value="Glycos_transf_N"/>
    <property type="match status" value="1"/>
</dbReference>
<dbReference type="EC" id="2.4.99.12" evidence="3 10"/>
<dbReference type="AlphaFoldDB" id="A0A4R6XCH6"/>
<keyword evidence="10" id="KW-0448">Lipopolysaccharide biosynthesis</keyword>
<keyword evidence="10" id="KW-0472">Membrane</keyword>
<evidence type="ECO:0000256" key="1">
    <source>
        <dbReference type="ARBA" id="ARBA00004713"/>
    </source>
</evidence>
<comment type="subcellular location">
    <subcellularLocation>
        <location evidence="10">Cell membrane</location>
    </subcellularLocation>
</comment>
<evidence type="ECO:0000313" key="13">
    <source>
        <dbReference type="Proteomes" id="UP000295729"/>
    </source>
</evidence>
<keyword evidence="10" id="KW-1003">Cell membrane</keyword>
<feature type="site" description="Transition state stabilizer" evidence="9">
    <location>
        <position position="124"/>
    </location>
</feature>
<dbReference type="RefSeq" id="WP_133562541.1">
    <property type="nucleotide sequence ID" value="NZ_SNZA01000003.1"/>
</dbReference>
<evidence type="ECO:0000256" key="3">
    <source>
        <dbReference type="ARBA" id="ARBA00012621"/>
    </source>
</evidence>
<comment type="catalytic activity">
    <reaction evidence="7 10">
        <text>lipid IVA (E. coli) + CMP-3-deoxy-beta-D-manno-octulosonate = alpha-Kdo-(2-&gt;6)-lipid IVA (E. coli) + CMP + H(+)</text>
        <dbReference type="Rhea" id="RHEA:28066"/>
        <dbReference type="ChEBI" id="CHEBI:15378"/>
        <dbReference type="ChEBI" id="CHEBI:58603"/>
        <dbReference type="ChEBI" id="CHEBI:60364"/>
        <dbReference type="ChEBI" id="CHEBI:60377"/>
        <dbReference type="ChEBI" id="CHEBI:85987"/>
        <dbReference type="EC" id="2.4.99.12"/>
    </reaction>
</comment>
<evidence type="ECO:0000256" key="7">
    <source>
        <dbReference type="ARBA" id="ARBA00049183"/>
    </source>
</evidence>
<comment type="caution">
    <text evidence="12">The sequence shown here is derived from an EMBL/GenBank/DDBJ whole genome shotgun (WGS) entry which is preliminary data.</text>
</comment>
<dbReference type="InterPro" id="IPR038107">
    <property type="entry name" value="Glycos_transf_N_sf"/>
</dbReference>
<feature type="site" description="Transition state stabilizer" evidence="9">
    <location>
        <position position="200"/>
    </location>
</feature>
<evidence type="ECO:0000256" key="8">
    <source>
        <dbReference type="PIRSR" id="PIRSR639901-1"/>
    </source>
</evidence>
<dbReference type="FunFam" id="3.40.50.2000:FF:000032">
    <property type="entry name" value="3-deoxy-D-manno-octulosonic acid transferase"/>
    <property type="match status" value="1"/>
</dbReference>
<dbReference type="Gene3D" id="3.40.50.11720">
    <property type="entry name" value="3-Deoxy-D-manno-octulosonic-acid transferase, N-terminal domain"/>
    <property type="match status" value="1"/>
</dbReference>
<evidence type="ECO:0000256" key="5">
    <source>
        <dbReference type="ARBA" id="ARBA00022679"/>
    </source>
</evidence>
<keyword evidence="13" id="KW-1185">Reference proteome</keyword>
<name>A0A4R6XCH6_9GAMM</name>
<proteinExistence type="inferred from homology"/>
<accession>A0A4R6XCH6</accession>
<evidence type="ECO:0000313" key="12">
    <source>
        <dbReference type="EMBL" id="TDR13298.1"/>
    </source>
</evidence>
<organism evidence="12 13">
    <name type="scientific">Marinomonas communis</name>
    <dbReference type="NCBI Taxonomy" id="28254"/>
    <lineage>
        <taxon>Bacteria</taxon>
        <taxon>Pseudomonadati</taxon>
        <taxon>Pseudomonadota</taxon>
        <taxon>Gammaproteobacteria</taxon>
        <taxon>Oceanospirillales</taxon>
        <taxon>Oceanospirillaceae</taxon>
        <taxon>Marinomonas</taxon>
    </lineage>
</organism>
<dbReference type="PANTHER" id="PTHR42755">
    <property type="entry name" value="3-DEOXY-MANNO-OCTULOSONATE CYTIDYLYLTRANSFERASE"/>
    <property type="match status" value="1"/>
</dbReference>
<feature type="domain" description="3-deoxy-D-manno-octulosonic-acid transferase N-terminal" evidence="11">
    <location>
        <begin position="31"/>
        <end position="203"/>
    </location>
</feature>
<dbReference type="GO" id="GO:0005886">
    <property type="term" value="C:plasma membrane"/>
    <property type="evidence" value="ECO:0007669"/>
    <property type="project" value="UniProtKB-SubCell"/>
</dbReference>
<dbReference type="UniPathway" id="UPA00958"/>
<evidence type="ECO:0000256" key="10">
    <source>
        <dbReference type="RuleBase" id="RU365103"/>
    </source>
</evidence>
<evidence type="ECO:0000256" key="4">
    <source>
        <dbReference type="ARBA" id="ARBA00019077"/>
    </source>
</evidence>
<comment type="function">
    <text evidence="10">Involved in lipopolysaccharide (LPS) biosynthesis. Catalyzes the transfer of 3-deoxy-D-manno-octulosonate (Kdo) residue(s) from CMP-Kdo to lipid IV(A), the tetraacyldisaccharide-1,4'-bisphosphate precursor of lipid A.</text>
</comment>
<dbReference type="EMBL" id="SNZA01000003">
    <property type="protein sequence ID" value="TDR13298.1"/>
    <property type="molecule type" value="Genomic_DNA"/>
</dbReference>
<dbReference type="InterPro" id="IPR007507">
    <property type="entry name" value="Glycos_transf_N"/>
</dbReference>
<protein>
    <recommendedName>
        <fullName evidence="4 10">3-deoxy-D-manno-octulosonic acid transferase</fullName>
        <shortName evidence="10">Kdo transferase</shortName>
        <ecNumber evidence="3 10">2.4.99.12</ecNumber>
    </recommendedName>
    <alternativeName>
        <fullName evidence="6 10">Lipid IV(A) 3-deoxy-D-manno-octulosonic acid transferase</fullName>
    </alternativeName>
</protein>